<dbReference type="Gene3D" id="3.30.470.10">
    <property type="match status" value="1"/>
</dbReference>
<protein>
    <recommendedName>
        <fullName evidence="4">Aminotransferase</fullName>
    </recommendedName>
</protein>
<gene>
    <name evidence="2" type="ORF">SMD44_07512</name>
</gene>
<evidence type="ECO:0008006" key="4">
    <source>
        <dbReference type="Google" id="ProtNLM"/>
    </source>
</evidence>
<dbReference type="PANTHER" id="PTHR42743:SF2">
    <property type="entry name" value="AMINODEOXYCHORISMATE LYASE"/>
    <property type="match status" value="1"/>
</dbReference>
<dbReference type="eggNOG" id="COG0115">
    <property type="taxonomic scope" value="Bacteria"/>
</dbReference>
<evidence type="ECO:0000256" key="1">
    <source>
        <dbReference type="ARBA" id="ARBA00009320"/>
    </source>
</evidence>
<dbReference type="NCBIfam" id="NF006734">
    <property type="entry name" value="PRK09266.1"/>
    <property type="match status" value="1"/>
</dbReference>
<dbReference type="RefSeq" id="WP_087886701.1">
    <property type="nucleotide sequence ID" value="NZ_CP021748.1"/>
</dbReference>
<sequence length="262" mass="28049">MTRLDGTPATADDLSALALYNYGHFTALRVEHGRVRGLALHLRRLADDCRTLFAADLDTVAVRAALRRVADRSEGPVTVRVTVCAPEMSLDCPDTLAPVALISTRPAPPDVPPPLRLATAAHVRDLPEVKHTALFGTLRLRRDARRRGFDDALLLDHDDRVQEGTTFNVCGWDGTRLLWPRANCLPGVTARLLRDAAAAAGVPSLDAPVTHDELLALRGVFATNAAFGVRPVAAVDGTAVPVDGELLATLRSLYAGVPAEPL</sequence>
<dbReference type="KEGG" id="salf:SMD44_07512"/>
<dbReference type="InterPro" id="IPR001544">
    <property type="entry name" value="Aminotrans_IV"/>
</dbReference>
<dbReference type="InterPro" id="IPR043131">
    <property type="entry name" value="BCAT-like_N"/>
</dbReference>
<organism evidence="2 3">
    <name type="scientific">Streptomyces alboflavus</name>
    <dbReference type="NCBI Taxonomy" id="67267"/>
    <lineage>
        <taxon>Bacteria</taxon>
        <taxon>Bacillati</taxon>
        <taxon>Actinomycetota</taxon>
        <taxon>Actinomycetes</taxon>
        <taxon>Kitasatosporales</taxon>
        <taxon>Streptomycetaceae</taxon>
        <taxon>Streptomyces</taxon>
    </lineage>
</organism>
<keyword evidence="3" id="KW-1185">Reference proteome</keyword>
<dbReference type="EMBL" id="CP021748">
    <property type="protein sequence ID" value="ARX88026.1"/>
    <property type="molecule type" value="Genomic_DNA"/>
</dbReference>
<dbReference type="GO" id="GO:0008696">
    <property type="term" value="F:4-amino-4-deoxychorismate lyase activity"/>
    <property type="evidence" value="ECO:0007669"/>
    <property type="project" value="TreeGrafter"/>
</dbReference>
<dbReference type="OrthoDB" id="8912228at2"/>
<dbReference type="SUPFAM" id="SSF56752">
    <property type="entry name" value="D-aminoacid aminotransferase-like PLP-dependent enzymes"/>
    <property type="match status" value="1"/>
</dbReference>
<proteinExistence type="inferred from homology"/>
<name>A0A1Z1WNK5_9ACTN</name>
<dbReference type="InterPro" id="IPR043132">
    <property type="entry name" value="BCAT-like_C"/>
</dbReference>
<comment type="similarity">
    <text evidence="1">Belongs to the class-IV pyridoxal-phosphate-dependent aminotransferase family.</text>
</comment>
<dbReference type="STRING" id="67267.GCA_000716675_05260"/>
<dbReference type="PANTHER" id="PTHR42743">
    <property type="entry name" value="AMINO-ACID AMINOTRANSFERASE"/>
    <property type="match status" value="1"/>
</dbReference>
<dbReference type="Pfam" id="PF01063">
    <property type="entry name" value="Aminotran_4"/>
    <property type="match status" value="1"/>
</dbReference>
<evidence type="ECO:0000313" key="3">
    <source>
        <dbReference type="Proteomes" id="UP000195880"/>
    </source>
</evidence>
<evidence type="ECO:0000313" key="2">
    <source>
        <dbReference type="EMBL" id="ARX88026.1"/>
    </source>
</evidence>
<dbReference type="GO" id="GO:0008153">
    <property type="term" value="P:4-aminobenzoate biosynthetic process"/>
    <property type="evidence" value="ECO:0007669"/>
    <property type="project" value="TreeGrafter"/>
</dbReference>
<accession>A0A1Z1WNK5</accession>
<reference evidence="2 3" key="1">
    <citation type="submission" date="2017-05" db="EMBL/GenBank/DDBJ databases">
        <title>Streptomyces alboflavus Genome sequencing and assembly.</title>
        <authorList>
            <person name="Wang Y."/>
            <person name="Du B."/>
            <person name="Ding Y."/>
            <person name="Liu H."/>
            <person name="Hou Q."/>
            <person name="Liu K."/>
            <person name="Wang C."/>
            <person name="Yao L."/>
        </authorList>
    </citation>
    <scope>NUCLEOTIDE SEQUENCE [LARGE SCALE GENOMIC DNA]</scope>
    <source>
        <strain evidence="2 3">MDJK44</strain>
    </source>
</reference>
<dbReference type="GO" id="GO:0005829">
    <property type="term" value="C:cytosol"/>
    <property type="evidence" value="ECO:0007669"/>
    <property type="project" value="TreeGrafter"/>
</dbReference>
<dbReference type="AlphaFoldDB" id="A0A1Z1WNK5"/>
<dbReference type="InterPro" id="IPR036038">
    <property type="entry name" value="Aminotransferase-like"/>
</dbReference>
<dbReference type="Gene3D" id="3.20.10.10">
    <property type="entry name" value="D-amino Acid Aminotransferase, subunit A, domain 2"/>
    <property type="match status" value="1"/>
</dbReference>
<dbReference type="Proteomes" id="UP000195880">
    <property type="component" value="Chromosome"/>
</dbReference>
<dbReference type="InterPro" id="IPR050571">
    <property type="entry name" value="Class-IV_PLP-Dep_Aminotrnsfr"/>
</dbReference>